<evidence type="ECO:0000313" key="3">
    <source>
        <dbReference type="EMBL" id="SCE66419.1"/>
    </source>
</evidence>
<evidence type="ECO:0000313" key="4">
    <source>
        <dbReference type="Proteomes" id="UP000198864"/>
    </source>
</evidence>
<dbReference type="InterPro" id="IPR051807">
    <property type="entry name" value="Sec-metab_biosynth-assoc"/>
</dbReference>
<dbReference type="InterPro" id="IPR005545">
    <property type="entry name" value="YCII"/>
</dbReference>
<proteinExistence type="inferred from homology"/>
<dbReference type="Gene3D" id="3.30.70.1060">
    <property type="entry name" value="Dimeric alpha+beta barrel"/>
    <property type="match status" value="1"/>
</dbReference>
<dbReference type="PANTHER" id="PTHR33606">
    <property type="entry name" value="PROTEIN YCII"/>
    <property type="match status" value="1"/>
</dbReference>
<gene>
    <name evidence="3" type="ORF">GA0070561_0688</name>
</gene>
<dbReference type="RefSeq" id="WP_091393941.1">
    <property type="nucleotide sequence ID" value="NZ_FMCR01000001.1"/>
</dbReference>
<protein>
    <recommendedName>
        <fullName evidence="2">YCII-related domain-containing protein</fullName>
    </recommendedName>
</protein>
<sequence>MFILELSFGDEPDRLAARPAHRDRLQALHQEGRLVMAGPFADDSGAMLIFDVPDAEAFAAIVAEDPYYRTPGVTIASQREWSPIVR</sequence>
<dbReference type="STRING" id="285676.GA0070561_0688"/>
<reference evidence="3 4" key="1">
    <citation type="submission" date="2016-06" db="EMBL/GenBank/DDBJ databases">
        <authorList>
            <person name="Kjaerup R.B."/>
            <person name="Dalgaard T.S."/>
            <person name="Juul-Madsen H.R."/>
        </authorList>
    </citation>
    <scope>NUCLEOTIDE SEQUENCE [LARGE SCALE GENOMIC DNA]</scope>
    <source>
        <strain evidence="3 4">DSM 44871</strain>
    </source>
</reference>
<feature type="domain" description="YCII-related" evidence="2">
    <location>
        <begin position="12"/>
        <end position="74"/>
    </location>
</feature>
<dbReference type="InterPro" id="IPR011008">
    <property type="entry name" value="Dimeric_a/b-barrel"/>
</dbReference>
<dbReference type="SUPFAM" id="SSF54909">
    <property type="entry name" value="Dimeric alpha+beta barrel"/>
    <property type="match status" value="1"/>
</dbReference>
<dbReference type="EMBL" id="FMCR01000001">
    <property type="protein sequence ID" value="SCE66419.1"/>
    <property type="molecule type" value="Genomic_DNA"/>
</dbReference>
<dbReference type="PANTHER" id="PTHR33606:SF3">
    <property type="entry name" value="PROTEIN YCII"/>
    <property type="match status" value="1"/>
</dbReference>
<name>A0A1C4U475_9ACTN</name>
<dbReference type="Proteomes" id="UP000198864">
    <property type="component" value="Unassembled WGS sequence"/>
</dbReference>
<dbReference type="AlphaFoldDB" id="A0A1C4U475"/>
<comment type="similarity">
    <text evidence="1">Belongs to the YciI family.</text>
</comment>
<accession>A0A1C4U475</accession>
<evidence type="ECO:0000256" key="1">
    <source>
        <dbReference type="ARBA" id="ARBA00007689"/>
    </source>
</evidence>
<organism evidence="3 4">
    <name type="scientific">Micromonospora saelicesensis</name>
    <dbReference type="NCBI Taxonomy" id="285676"/>
    <lineage>
        <taxon>Bacteria</taxon>
        <taxon>Bacillati</taxon>
        <taxon>Actinomycetota</taxon>
        <taxon>Actinomycetes</taxon>
        <taxon>Micromonosporales</taxon>
        <taxon>Micromonosporaceae</taxon>
        <taxon>Micromonospora</taxon>
    </lineage>
</organism>
<dbReference type="Pfam" id="PF03795">
    <property type="entry name" value="YCII"/>
    <property type="match status" value="1"/>
</dbReference>
<evidence type="ECO:0000259" key="2">
    <source>
        <dbReference type="Pfam" id="PF03795"/>
    </source>
</evidence>